<reference evidence="9 10" key="1">
    <citation type="submission" date="2018-06" db="EMBL/GenBank/DDBJ databases">
        <title>Genomic Encyclopedia of Type Strains, Phase IV (KMG-IV): sequencing the most valuable type-strain genomes for metagenomic binning, comparative biology and taxonomic classification.</title>
        <authorList>
            <person name="Goeker M."/>
        </authorList>
    </citation>
    <scope>NUCLEOTIDE SEQUENCE [LARGE SCALE GENOMIC DNA]</scope>
    <source>
        <strain evidence="9 10">DSM 18048</strain>
    </source>
</reference>
<keyword evidence="6 7" id="KW-0472">Membrane</keyword>
<dbReference type="Proteomes" id="UP000248326">
    <property type="component" value="Unassembled WGS sequence"/>
</dbReference>
<accession>A0A318SRI4</accession>
<name>A0A318SRI4_9DEIO</name>
<dbReference type="GO" id="GO:0005886">
    <property type="term" value="C:plasma membrane"/>
    <property type="evidence" value="ECO:0007669"/>
    <property type="project" value="UniProtKB-SubCell"/>
</dbReference>
<comment type="subcellular location">
    <subcellularLocation>
        <location evidence="1">Cell membrane</location>
        <topology evidence="1">Multi-pass membrane protein</topology>
    </subcellularLocation>
</comment>
<evidence type="ECO:0000313" key="10">
    <source>
        <dbReference type="Proteomes" id="UP000248326"/>
    </source>
</evidence>
<feature type="transmembrane region" description="Helical" evidence="7">
    <location>
        <begin position="299"/>
        <end position="320"/>
    </location>
</feature>
<feature type="transmembrane region" description="Helical" evidence="7">
    <location>
        <begin position="107"/>
        <end position="125"/>
    </location>
</feature>
<evidence type="ECO:0000256" key="3">
    <source>
        <dbReference type="ARBA" id="ARBA00022475"/>
    </source>
</evidence>
<dbReference type="EMBL" id="QJSX01000002">
    <property type="protein sequence ID" value="PYE55687.1"/>
    <property type="molecule type" value="Genomic_DNA"/>
</dbReference>
<dbReference type="GO" id="GO:0016413">
    <property type="term" value="F:O-acetyltransferase activity"/>
    <property type="evidence" value="ECO:0007669"/>
    <property type="project" value="TreeGrafter"/>
</dbReference>
<proteinExistence type="inferred from homology"/>
<feature type="transmembrane region" description="Helical" evidence="7">
    <location>
        <begin position="211"/>
        <end position="233"/>
    </location>
</feature>
<keyword evidence="4 7" id="KW-0812">Transmembrane</keyword>
<feature type="transmembrane region" description="Helical" evidence="7">
    <location>
        <begin position="265"/>
        <end position="287"/>
    </location>
</feature>
<dbReference type="OrthoDB" id="64754at2"/>
<evidence type="ECO:0000256" key="5">
    <source>
        <dbReference type="ARBA" id="ARBA00022989"/>
    </source>
</evidence>
<dbReference type="RefSeq" id="WP_110885251.1">
    <property type="nucleotide sequence ID" value="NZ_QJSX01000002.1"/>
</dbReference>
<gene>
    <name evidence="9" type="ORF">DES52_10250</name>
</gene>
<feature type="transmembrane region" description="Helical" evidence="7">
    <location>
        <begin position="37"/>
        <end position="60"/>
    </location>
</feature>
<feature type="transmembrane region" description="Helical" evidence="7">
    <location>
        <begin position="180"/>
        <end position="199"/>
    </location>
</feature>
<evidence type="ECO:0000256" key="7">
    <source>
        <dbReference type="SAM" id="Phobius"/>
    </source>
</evidence>
<dbReference type="PANTHER" id="PTHR40074:SF2">
    <property type="entry name" value="O-ACETYLTRANSFERASE WECH"/>
    <property type="match status" value="1"/>
</dbReference>
<keyword evidence="3" id="KW-1003">Cell membrane</keyword>
<keyword evidence="5 7" id="KW-1133">Transmembrane helix</keyword>
<dbReference type="PANTHER" id="PTHR40074">
    <property type="entry name" value="O-ACETYLTRANSFERASE WECH"/>
    <property type="match status" value="1"/>
</dbReference>
<evidence type="ECO:0000256" key="1">
    <source>
        <dbReference type="ARBA" id="ARBA00004651"/>
    </source>
</evidence>
<evidence type="ECO:0000256" key="2">
    <source>
        <dbReference type="ARBA" id="ARBA00007400"/>
    </source>
</evidence>
<evidence type="ECO:0000259" key="8">
    <source>
        <dbReference type="Pfam" id="PF01757"/>
    </source>
</evidence>
<feature type="transmembrane region" description="Helical" evidence="7">
    <location>
        <begin position="148"/>
        <end position="168"/>
    </location>
</feature>
<dbReference type="AlphaFoldDB" id="A0A318SRI4"/>
<evidence type="ECO:0000313" key="9">
    <source>
        <dbReference type="EMBL" id="PYE55687.1"/>
    </source>
</evidence>
<dbReference type="InterPro" id="IPR002656">
    <property type="entry name" value="Acyl_transf_3_dom"/>
</dbReference>
<keyword evidence="10" id="KW-1185">Reference proteome</keyword>
<organism evidence="9 10">
    <name type="scientific">Deinococcus yavapaiensis KR-236</name>
    <dbReference type="NCBI Taxonomy" id="694435"/>
    <lineage>
        <taxon>Bacteria</taxon>
        <taxon>Thermotogati</taxon>
        <taxon>Deinococcota</taxon>
        <taxon>Deinococci</taxon>
        <taxon>Deinococcales</taxon>
        <taxon>Deinococcaceae</taxon>
        <taxon>Deinococcus</taxon>
    </lineage>
</organism>
<comment type="caution">
    <text evidence="9">The sequence shown here is derived from an EMBL/GenBank/DDBJ whole genome shotgun (WGS) entry which is preliminary data.</text>
</comment>
<feature type="transmembrane region" description="Helical" evidence="7">
    <location>
        <begin position="332"/>
        <end position="354"/>
    </location>
</feature>
<evidence type="ECO:0000256" key="4">
    <source>
        <dbReference type="ARBA" id="ARBA00022692"/>
    </source>
</evidence>
<comment type="similarity">
    <text evidence="2">Belongs to the acyltransferase 3 family.</text>
</comment>
<feature type="domain" description="Acyltransferase 3" evidence="8">
    <location>
        <begin position="29"/>
        <end position="351"/>
    </location>
</feature>
<dbReference type="Pfam" id="PF01757">
    <property type="entry name" value="Acyl_transf_3"/>
    <property type="match status" value="1"/>
</dbReference>
<evidence type="ECO:0000256" key="6">
    <source>
        <dbReference type="ARBA" id="ARBA00023136"/>
    </source>
</evidence>
<feature type="transmembrane region" description="Helical" evidence="7">
    <location>
        <begin position="66"/>
        <end position="86"/>
    </location>
</feature>
<protein>
    <submittedName>
        <fullName evidence="9">Peptidoglycan/LPS O-acetylase OafA/YrhL</fullName>
    </submittedName>
</protein>
<feature type="transmembrane region" description="Helical" evidence="7">
    <location>
        <begin position="240"/>
        <end position="259"/>
    </location>
</feature>
<dbReference type="GO" id="GO:0009246">
    <property type="term" value="P:enterobacterial common antigen biosynthetic process"/>
    <property type="evidence" value="ECO:0007669"/>
    <property type="project" value="TreeGrafter"/>
</dbReference>
<sequence length="366" mass="39794">MERPANVLPARPLRAAERQADGPEIERLEAVDVTRGLAIVAVVVHHVSGLALPLAAPGVAHTALAVLNRSLLFVVPTFLLVTALVLTRSALHAFDARRYYAARARTALGPYLVWTVLYVLFRVATRQDAPDVLLDAKRWWIWLRYGKGYFHLYFLLIALQFYLVLPLALPLARKRPSLRVTLGVALAVQLAVFALNRQVLHLRFPGTMVAWYLPALALGVALGAQNVDVAAWWRRTWRPVSLAALVTFLWFVPLAVTLLDGERVGTLAYAAANTAYTVSAALVVFGLSHALVKTRGGRALSFLGTVSLQVYLLHPALLTLLKAHLPTGGTTLAGAAIGLAIVALGVPVLVAWMLRGTLLSRVLFGR</sequence>